<dbReference type="InterPro" id="IPR002575">
    <property type="entry name" value="Aminoglycoside_PTrfase"/>
</dbReference>
<dbReference type="EMBL" id="BAABDQ010000004">
    <property type="protein sequence ID" value="GAA3546036.1"/>
    <property type="molecule type" value="Genomic_DNA"/>
</dbReference>
<dbReference type="InterPro" id="IPR051678">
    <property type="entry name" value="AGP_Transferase"/>
</dbReference>
<reference evidence="3" key="1">
    <citation type="journal article" date="2019" name="Int. J. Syst. Evol. Microbiol.">
        <title>The Global Catalogue of Microorganisms (GCM) 10K type strain sequencing project: providing services to taxonomists for standard genome sequencing and annotation.</title>
        <authorList>
            <consortium name="The Broad Institute Genomics Platform"/>
            <consortium name="The Broad Institute Genome Sequencing Center for Infectious Disease"/>
            <person name="Wu L."/>
            <person name="Ma J."/>
        </authorList>
    </citation>
    <scope>NUCLEOTIDE SEQUENCE [LARGE SCALE GENOMIC DNA]</scope>
    <source>
        <strain evidence="3">JCM 17326</strain>
    </source>
</reference>
<comment type="caution">
    <text evidence="2">The sequence shown here is derived from an EMBL/GenBank/DDBJ whole genome shotgun (WGS) entry which is preliminary data.</text>
</comment>
<gene>
    <name evidence="2" type="ORF">GCM10022419_027810</name>
</gene>
<dbReference type="PANTHER" id="PTHR21310">
    <property type="entry name" value="AMINOGLYCOSIDE PHOSPHOTRANSFERASE-RELATED-RELATED"/>
    <property type="match status" value="1"/>
</dbReference>
<evidence type="ECO:0000313" key="2">
    <source>
        <dbReference type="EMBL" id="GAA3546036.1"/>
    </source>
</evidence>
<evidence type="ECO:0000259" key="1">
    <source>
        <dbReference type="Pfam" id="PF01636"/>
    </source>
</evidence>
<dbReference type="Pfam" id="PF01636">
    <property type="entry name" value="APH"/>
    <property type="match status" value="1"/>
</dbReference>
<sequence>MDFQPIERPAQAFQQPVTAAQLQAVCHRVFGPAGRVSKATELGLGMYNSTFRVTVEGQERPVIIRFAPEPGRQFRSEREFMRNEYATVPHLAVIAPLMPRVIAADWSHDLVGRDYLVQSLLDGVPAAERLRTYPRPSWTAFYRRIGEIAKTVHAVRGPGFGTVAHPVHATWSQAVTESLQDIAADLDAAGLEAADLRKAAALAAEHHAVLDEITEPRLLTGDLWTVNIMIAENAPEPVITGVFDLDRTSWGDPAADWPIRMASAKQDERLAFWEAYGERDRRPAAVWRSHVYEIRHLGAVRLEYHRHGDADAVGNSYEAVAAVLAELT</sequence>
<dbReference type="PANTHER" id="PTHR21310:SF15">
    <property type="entry name" value="AMINOGLYCOSIDE PHOSPHOTRANSFERASE DOMAIN-CONTAINING PROTEIN"/>
    <property type="match status" value="1"/>
</dbReference>
<proteinExistence type="predicted"/>
<organism evidence="2 3">
    <name type="scientific">Nonomuraea rosea</name>
    <dbReference type="NCBI Taxonomy" id="638574"/>
    <lineage>
        <taxon>Bacteria</taxon>
        <taxon>Bacillati</taxon>
        <taxon>Actinomycetota</taxon>
        <taxon>Actinomycetes</taxon>
        <taxon>Streptosporangiales</taxon>
        <taxon>Streptosporangiaceae</taxon>
        <taxon>Nonomuraea</taxon>
    </lineage>
</organism>
<keyword evidence="3" id="KW-1185">Reference proteome</keyword>
<accession>A0ABP6W8H5</accession>
<dbReference type="RefSeq" id="WP_345561705.1">
    <property type="nucleotide sequence ID" value="NZ_BAABDQ010000004.1"/>
</dbReference>
<feature type="domain" description="Aminoglycoside phosphotransferase" evidence="1">
    <location>
        <begin position="39"/>
        <end position="283"/>
    </location>
</feature>
<name>A0ABP6W8H5_9ACTN</name>
<dbReference type="SUPFAM" id="SSF56112">
    <property type="entry name" value="Protein kinase-like (PK-like)"/>
    <property type="match status" value="1"/>
</dbReference>
<evidence type="ECO:0000313" key="3">
    <source>
        <dbReference type="Proteomes" id="UP001500630"/>
    </source>
</evidence>
<dbReference type="InterPro" id="IPR011009">
    <property type="entry name" value="Kinase-like_dom_sf"/>
</dbReference>
<dbReference type="Proteomes" id="UP001500630">
    <property type="component" value="Unassembled WGS sequence"/>
</dbReference>
<protein>
    <recommendedName>
        <fullName evidence="1">Aminoglycoside phosphotransferase domain-containing protein</fullName>
    </recommendedName>
</protein>
<dbReference type="Gene3D" id="3.90.1200.10">
    <property type="match status" value="1"/>
</dbReference>